<dbReference type="PROSITE" id="PS51137">
    <property type="entry name" value="VM"/>
    <property type="match status" value="1"/>
</dbReference>
<evidence type="ECO:0000256" key="1">
    <source>
        <dbReference type="ARBA" id="ARBA00004613"/>
    </source>
</evidence>
<dbReference type="InterPro" id="IPR013135">
    <property type="entry name" value="Vitelline_membr_Cys-rich-dom"/>
</dbReference>
<evidence type="ECO:0000259" key="5">
    <source>
        <dbReference type="PROSITE" id="PS51137"/>
    </source>
</evidence>
<dbReference type="Proteomes" id="UP000515162">
    <property type="component" value="Chromosome 2L"/>
</dbReference>
<dbReference type="GeneID" id="117146576"/>
<comment type="subcellular location">
    <subcellularLocation>
        <location evidence="1">Secreted</location>
    </subcellularLocation>
</comment>
<evidence type="ECO:0000256" key="3">
    <source>
        <dbReference type="ARBA" id="ARBA00022729"/>
    </source>
</evidence>
<feature type="region of interest" description="Disordered" evidence="4">
    <location>
        <begin position="107"/>
        <end position="128"/>
    </location>
</feature>
<evidence type="ECO:0000313" key="6">
    <source>
        <dbReference type="Proteomes" id="UP000515162"/>
    </source>
</evidence>
<organism evidence="6 7">
    <name type="scientific">Drosophila mauritiana</name>
    <name type="common">Fruit fly</name>
    <dbReference type="NCBI Taxonomy" id="7226"/>
    <lineage>
        <taxon>Eukaryota</taxon>
        <taxon>Metazoa</taxon>
        <taxon>Ecdysozoa</taxon>
        <taxon>Arthropoda</taxon>
        <taxon>Hexapoda</taxon>
        <taxon>Insecta</taxon>
        <taxon>Pterygota</taxon>
        <taxon>Neoptera</taxon>
        <taxon>Endopterygota</taxon>
        <taxon>Diptera</taxon>
        <taxon>Brachycera</taxon>
        <taxon>Muscomorpha</taxon>
        <taxon>Ephydroidea</taxon>
        <taxon>Drosophilidae</taxon>
        <taxon>Drosophila</taxon>
        <taxon>Sophophora</taxon>
    </lineage>
</organism>
<dbReference type="GO" id="GO:0005576">
    <property type="term" value="C:extracellular region"/>
    <property type="evidence" value="ECO:0007669"/>
    <property type="project" value="UniProtKB-SubCell"/>
</dbReference>
<evidence type="ECO:0000313" key="7">
    <source>
        <dbReference type="RefSeq" id="XP_033168779.1"/>
    </source>
</evidence>
<evidence type="ECO:0000256" key="2">
    <source>
        <dbReference type="ARBA" id="ARBA00022525"/>
    </source>
</evidence>
<feature type="domain" description="VM" evidence="5">
    <location>
        <begin position="167"/>
        <end position="195"/>
    </location>
</feature>
<dbReference type="AlphaFoldDB" id="A0A6P8KY71"/>
<keyword evidence="2" id="KW-0964">Secreted</keyword>
<dbReference type="RefSeq" id="XP_033168779.1">
    <property type="nucleotide sequence ID" value="XM_033312888.1"/>
</dbReference>
<sequence>MNNAASRLSQLATPPYQVRMWKYLGFFALLAGASSLGQQAGLEASTCGGSTGCLRSLPSRSSAVEQADAYLNRRRRQQQIVQEVIVENNFGGPGFGGPGFGGPGFGGPGFGGPGFGRPGFGGPGFGGPGFGGPGFGRGKFGFARSYDQDEAQVPAQGAYQQQDALSEVPSPACPKNYVFSCEAVIKPVPCGYSSY</sequence>
<reference evidence="7" key="1">
    <citation type="submission" date="2025-08" db="UniProtKB">
        <authorList>
            <consortium name="RefSeq"/>
        </authorList>
    </citation>
    <scope>IDENTIFICATION</scope>
    <source>
        <strain evidence="7">Mau12</strain>
        <tissue evidence="7">Whole Body</tissue>
    </source>
</reference>
<gene>
    <name evidence="7" type="primary">LOC117146576</name>
</gene>
<dbReference type="Pfam" id="PF10542">
    <property type="entry name" value="Vitelline_membr"/>
    <property type="match status" value="1"/>
</dbReference>
<name>A0A6P8KY71_DROMA</name>
<keyword evidence="6" id="KW-1185">Reference proteome</keyword>
<evidence type="ECO:0000256" key="4">
    <source>
        <dbReference type="SAM" id="MobiDB-lite"/>
    </source>
</evidence>
<dbReference type="CTD" id="33828"/>
<protein>
    <submittedName>
        <fullName evidence="7">Glycine, alanine and asparagine-rich protein</fullName>
    </submittedName>
</protein>
<accession>A0A6P8KY71</accession>
<keyword evidence="3" id="KW-0732">Signal</keyword>
<proteinExistence type="predicted"/>